<comment type="caution">
    <text evidence="3">The sequence shown here is derived from an EMBL/GenBank/DDBJ whole genome shotgun (WGS) entry which is preliminary data.</text>
</comment>
<evidence type="ECO:0000256" key="1">
    <source>
        <dbReference type="SAM" id="Phobius"/>
    </source>
</evidence>
<dbReference type="PANTHER" id="PTHR34475">
    <property type="match status" value="1"/>
</dbReference>
<organism evidence="3 4">
    <name type="scientific">Treponema maltophilum ATCC 51939</name>
    <dbReference type="NCBI Taxonomy" id="1125699"/>
    <lineage>
        <taxon>Bacteria</taxon>
        <taxon>Pseudomonadati</taxon>
        <taxon>Spirochaetota</taxon>
        <taxon>Spirochaetia</taxon>
        <taxon>Spirochaetales</taxon>
        <taxon>Treponemataceae</taxon>
        <taxon>Treponema</taxon>
    </lineage>
</organism>
<dbReference type="CDD" id="cd00093">
    <property type="entry name" value="HTH_XRE"/>
    <property type="match status" value="1"/>
</dbReference>
<name>S3JWH9_TREMA</name>
<dbReference type="Pfam" id="PF13464">
    <property type="entry name" value="RodZ_C"/>
    <property type="match status" value="1"/>
</dbReference>
<keyword evidence="1" id="KW-1133">Transmembrane helix</keyword>
<dbReference type="Gene3D" id="1.10.260.40">
    <property type="entry name" value="lambda repressor-like DNA-binding domains"/>
    <property type="match status" value="1"/>
</dbReference>
<keyword evidence="1" id="KW-0812">Transmembrane</keyword>
<dbReference type="PATRIC" id="fig|1125699.3.peg.650"/>
<keyword evidence="4" id="KW-1185">Reference proteome</keyword>
<keyword evidence="1" id="KW-0472">Membrane</keyword>
<dbReference type="GO" id="GO:0003677">
    <property type="term" value="F:DNA binding"/>
    <property type="evidence" value="ECO:0007669"/>
    <property type="project" value="InterPro"/>
</dbReference>
<dbReference type="eggNOG" id="COG1426">
    <property type="taxonomic scope" value="Bacteria"/>
</dbReference>
<dbReference type="OrthoDB" id="9797543at2"/>
<dbReference type="PANTHER" id="PTHR34475:SF1">
    <property type="entry name" value="CYTOSKELETON PROTEIN RODZ"/>
    <property type="match status" value="1"/>
</dbReference>
<dbReference type="Proteomes" id="UP000014541">
    <property type="component" value="Unassembled WGS sequence"/>
</dbReference>
<dbReference type="EMBL" id="ATFF01000006">
    <property type="protein sequence ID" value="EPF30323.1"/>
    <property type="molecule type" value="Genomic_DNA"/>
</dbReference>
<dbReference type="HOGENOM" id="CLU_743750_0_0_12"/>
<dbReference type="InterPro" id="IPR025194">
    <property type="entry name" value="RodZ-like_C"/>
</dbReference>
<protein>
    <recommendedName>
        <fullName evidence="2">Cytoskeleton protein RodZ-like C-terminal domain-containing protein</fullName>
    </recommendedName>
</protein>
<dbReference type="STRING" id="1125699.HMPREF9194_00639"/>
<dbReference type="RefSeq" id="WP_016524934.1">
    <property type="nucleotide sequence ID" value="NZ_KE332518.1"/>
</dbReference>
<reference evidence="3 4" key="1">
    <citation type="submission" date="2013-04" db="EMBL/GenBank/DDBJ databases">
        <title>The Genome Sequence of Treponema maltophilum ATCC 51939.</title>
        <authorList>
            <consortium name="The Broad Institute Genomics Platform"/>
            <person name="Earl A."/>
            <person name="Ward D."/>
            <person name="Feldgarden M."/>
            <person name="Gevers D."/>
            <person name="Leonetti C."/>
            <person name="Blanton J.M."/>
            <person name="Dewhirst F.E."/>
            <person name="Izard J."/>
            <person name="Walker B."/>
            <person name="Young S."/>
            <person name="Zeng Q."/>
            <person name="Gargeya S."/>
            <person name="Fitzgerald M."/>
            <person name="Haas B."/>
            <person name="Abouelleil A."/>
            <person name="Allen A.W."/>
            <person name="Alvarado L."/>
            <person name="Arachchi H.M."/>
            <person name="Berlin A.M."/>
            <person name="Chapman S.B."/>
            <person name="Gainer-Dewar J."/>
            <person name="Goldberg J."/>
            <person name="Griggs A."/>
            <person name="Gujja S."/>
            <person name="Hansen M."/>
            <person name="Howarth C."/>
            <person name="Imamovic A."/>
            <person name="Ireland A."/>
            <person name="Larimer J."/>
            <person name="McCowan C."/>
            <person name="Murphy C."/>
            <person name="Pearson M."/>
            <person name="Poon T.W."/>
            <person name="Priest M."/>
            <person name="Roberts A."/>
            <person name="Saif S."/>
            <person name="Shea T."/>
            <person name="Sisk P."/>
            <person name="Sykes S."/>
            <person name="Wortman J."/>
            <person name="Nusbaum C."/>
            <person name="Birren B."/>
        </authorList>
    </citation>
    <scope>NUCLEOTIDE SEQUENCE [LARGE SCALE GENOMIC DNA]</scope>
    <source>
        <strain evidence="3 4">ATCC 51939</strain>
    </source>
</reference>
<gene>
    <name evidence="3" type="ORF">HMPREF9194_00639</name>
</gene>
<evidence type="ECO:0000259" key="2">
    <source>
        <dbReference type="Pfam" id="PF13464"/>
    </source>
</evidence>
<accession>S3JWH9</accession>
<sequence>MESFGAILRKRREEKNIALDTVSRDTIISKQYLEALENENIDIFPGDTYVTGFLRNYSEYLGLDSAYLIKLFQGKRMQESPVPENLIIKRHINKKVLAAAVSLGVCLLALCTFLIVYYSVIKPNNKKYTAVDLKKENGQSYTVSTVPLQRRLYKKDTIIVPLAENPVVLTVDGTLNKLTLKTPIGVQYVELGEELEMDVDGSGRPDIVVFLSDISKDKEDAGAEVRMFAKAGNEIALADETANAGAVAVESGEALKDGTKYKLILQDNRAYPFTITASFRGVCLYRYKSDRNQSVENLLTSGDTLKVSAQSALRLWISNANTVKMQVTAEGKTYDLDIGRPGQVLVEDVRWIKEADGTYKLTVSEVD</sequence>
<dbReference type="InterPro" id="IPR001387">
    <property type="entry name" value="Cro/C1-type_HTH"/>
</dbReference>
<dbReference type="InterPro" id="IPR050400">
    <property type="entry name" value="Bact_Cytoskel_RodZ"/>
</dbReference>
<feature type="domain" description="Cytoskeleton protein RodZ-like C-terminal" evidence="2">
    <location>
        <begin position="279"/>
        <end position="344"/>
    </location>
</feature>
<dbReference type="InterPro" id="IPR010982">
    <property type="entry name" value="Lambda_DNA-bd_dom_sf"/>
</dbReference>
<proteinExistence type="predicted"/>
<evidence type="ECO:0000313" key="3">
    <source>
        <dbReference type="EMBL" id="EPF30323.1"/>
    </source>
</evidence>
<feature type="transmembrane region" description="Helical" evidence="1">
    <location>
        <begin position="96"/>
        <end position="120"/>
    </location>
</feature>
<dbReference type="AlphaFoldDB" id="S3JWH9"/>
<evidence type="ECO:0000313" key="4">
    <source>
        <dbReference type="Proteomes" id="UP000014541"/>
    </source>
</evidence>
<dbReference type="Pfam" id="PF13413">
    <property type="entry name" value="HTH_25"/>
    <property type="match status" value="1"/>
</dbReference>